<protein>
    <recommendedName>
        <fullName evidence="4">Membrane or secreted protein</fullName>
    </recommendedName>
</protein>
<keyword evidence="1" id="KW-0732">Signal</keyword>
<evidence type="ECO:0000313" key="2">
    <source>
        <dbReference type="EMBL" id="QDT11604.1"/>
    </source>
</evidence>
<accession>A0A517NWV1</accession>
<gene>
    <name evidence="2" type="ORF">K239x_36040</name>
</gene>
<keyword evidence="3" id="KW-1185">Reference proteome</keyword>
<feature type="signal peptide" evidence="1">
    <location>
        <begin position="1"/>
        <end position="32"/>
    </location>
</feature>
<dbReference type="PROSITE" id="PS51257">
    <property type="entry name" value="PROKAR_LIPOPROTEIN"/>
    <property type="match status" value="1"/>
</dbReference>
<evidence type="ECO:0000313" key="3">
    <source>
        <dbReference type="Proteomes" id="UP000319817"/>
    </source>
</evidence>
<sequence precursor="true">MIRNSTNRRLKTTTAACLAAAVCVCMSTGCQSTINGQTLPSPYYLQDDVQYFPSGPEFKLPREAAALRAARAQEKLDRR</sequence>
<feature type="chain" id="PRO_5022089285" description="Membrane or secreted protein" evidence="1">
    <location>
        <begin position="33"/>
        <end position="79"/>
    </location>
</feature>
<organism evidence="2 3">
    <name type="scientific">Stieleria marina</name>
    <dbReference type="NCBI Taxonomy" id="1930275"/>
    <lineage>
        <taxon>Bacteria</taxon>
        <taxon>Pseudomonadati</taxon>
        <taxon>Planctomycetota</taxon>
        <taxon>Planctomycetia</taxon>
        <taxon>Pirellulales</taxon>
        <taxon>Pirellulaceae</taxon>
        <taxon>Stieleria</taxon>
    </lineage>
</organism>
<dbReference type="AlphaFoldDB" id="A0A517NWV1"/>
<reference evidence="2 3" key="1">
    <citation type="submission" date="2019-02" db="EMBL/GenBank/DDBJ databases">
        <title>Deep-cultivation of Planctomycetes and their phenomic and genomic characterization uncovers novel biology.</title>
        <authorList>
            <person name="Wiegand S."/>
            <person name="Jogler M."/>
            <person name="Boedeker C."/>
            <person name="Pinto D."/>
            <person name="Vollmers J."/>
            <person name="Rivas-Marin E."/>
            <person name="Kohn T."/>
            <person name="Peeters S.H."/>
            <person name="Heuer A."/>
            <person name="Rast P."/>
            <person name="Oberbeckmann S."/>
            <person name="Bunk B."/>
            <person name="Jeske O."/>
            <person name="Meyerdierks A."/>
            <person name="Storesund J.E."/>
            <person name="Kallscheuer N."/>
            <person name="Luecker S."/>
            <person name="Lage O.M."/>
            <person name="Pohl T."/>
            <person name="Merkel B.J."/>
            <person name="Hornburger P."/>
            <person name="Mueller R.-W."/>
            <person name="Bruemmer F."/>
            <person name="Labrenz M."/>
            <person name="Spormann A.M."/>
            <person name="Op den Camp H."/>
            <person name="Overmann J."/>
            <person name="Amann R."/>
            <person name="Jetten M.S.M."/>
            <person name="Mascher T."/>
            <person name="Medema M.H."/>
            <person name="Devos D.P."/>
            <person name="Kaster A.-K."/>
            <person name="Ovreas L."/>
            <person name="Rohde M."/>
            <person name="Galperin M.Y."/>
            <person name="Jogler C."/>
        </authorList>
    </citation>
    <scope>NUCLEOTIDE SEQUENCE [LARGE SCALE GENOMIC DNA]</scope>
    <source>
        <strain evidence="2 3">K23_9</strain>
    </source>
</reference>
<dbReference type="EMBL" id="CP036526">
    <property type="protein sequence ID" value="QDT11604.1"/>
    <property type="molecule type" value="Genomic_DNA"/>
</dbReference>
<dbReference type="RefSeq" id="WP_145419410.1">
    <property type="nucleotide sequence ID" value="NZ_CP036526.1"/>
</dbReference>
<evidence type="ECO:0008006" key="4">
    <source>
        <dbReference type="Google" id="ProtNLM"/>
    </source>
</evidence>
<proteinExistence type="predicted"/>
<dbReference type="OrthoDB" id="292253at2"/>
<dbReference type="Proteomes" id="UP000319817">
    <property type="component" value="Chromosome"/>
</dbReference>
<evidence type="ECO:0000256" key="1">
    <source>
        <dbReference type="SAM" id="SignalP"/>
    </source>
</evidence>
<name>A0A517NWV1_9BACT</name>